<sequence length="148" mass="17676">AMQYPEEEDVEGCMRIDIIEELIKEVQRDEEMQKIKATNERYNVLKNTNQEFVLQEIQNIVQENKLDEVQADSATHMQPLVEEIQLRKDIVQPHEDNNLQQKIEKERQQDNLLQQNIQEGMQQKGELQQIVNKARKIRRLISNLYHQL</sequence>
<organism evidence="1 2">
    <name type="scientific">Stylosanthes scabra</name>
    <dbReference type="NCBI Taxonomy" id="79078"/>
    <lineage>
        <taxon>Eukaryota</taxon>
        <taxon>Viridiplantae</taxon>
        <taxon>Streptophyta</taxon>
        <taxon>Embryophyta</taxon>
        <taxon>Tracheophyta</taxon>
        <taxon>Spermatophyta</taxon>
        <taxon>Magnoliopsida</taxon>
        <taxon>eudicotyledons</taxon>
        <taxon>Gunneridae</taxon>
        <taxon>Pentapetalae</taxon>
        <taxon>rosids</taxon>
        <taxon>fabids</taxon>
        <taxon>Fabales</taxon>
        <taxon>Fabaceae</taxon>
        <taxon>Papilionoideae</taxon>
        <taxon>50 kb inversion clade</taxon>
        <taxon>dalbergioids sensu lato</taxon>
        <taxon>Dalbergieae</taxon>
        <taxon>Pterocarpus clade</taxon>
        <taxon>Stylosanthes</taxon>
    </lineage>
</organism>
<accession>A0ABU6XU15</accession>
<evidence type="ECO:0000313" key="1">
    <source>
        <dbReference type="EMBL" id="MED6201121.1"/>
    </source>
</evidence>
<dbReference type="Proteomes" id="UP001341840">
    <property type="component" value="Unassembled WGS sequence"/>
</dbReference>
<keyword evidence="2" id="KW-1185">Reference proteome</keyword>
<dbReference type="EMBL" id="JASCZI010213302">
    <property type="protein sequence ID" value="MED6201121.1"/>
    <property type="molecule type" value="Genomic_DNA"/>
</dbReference>
<feature type="non-terminal residue" evidence="1">
    <location>
        <position position="1"/>
    </location>
</feature>
<proteinExistence type="predicted"/>
<evidence type="ECO:0000313" key="2">
    <source>
        <dbReference type="Proteomes" id="UP001341840"/>
    </source>
</evidence>
<name>A0ABU6XU15_9FABA</name>
<comment type="caution">
    <text evidence="1">The sequence shown here is derived from an EMBL/GenBank/DDBJ whole genome shotgun (WGS) entry which is preliminary data.</text>
</comment>
<reference evidence="1 2" key="1">
    <citation type="journal article" date="2023" name="Plants (Basel)">
        <title>Bridging the Gap: Combining Genomics and Transcriptomics Approaches to Understand Stylosanthes scabra, an Orphan Legume from the Brazilian Caatinga.</title>
        <authorList>
            <person name="Ferreira-Neto J.R.C."/>
            <person name="da Silva M.D."/>
            <person name="Binneck E."/>
            <person name="de Melo N.F."/>
            <person name="da Silva R.H."/>
            <person name="de Melo A.L.T.M."/>
            <person name="Pandolfi V."/>
            <person name="Bustamante F.O."/>
            <person name="Brasileiro-Vidal A.C."/>
            <person name="Benko-Iseppon A.M."/>
        </authorList>
    </citation>
    <scope>NUCLEOTIDE SEQUENCE [LARGE SCALE GENOMIC DNA]</scope>
    <source>
        <tissue evidence="1">Leaves</tissue>
    </source>
</reference>
<protein>
    <submittedName>
        <fullName evidence="1">Uncharacterized protein</fullName>
    </submittedName>
</protein>
<gene>
    <name evidence="1" type="ORF">PIB30_091778</name>
</gene>